<evidence type="ECO:0000313" key="2">
    <source>
        <dbReference type="EMBL" id="VFJ59223.1"/>
    </source>
</evidence>
<dbReference type="Pfam" id="PF13589">
    <property type="entry name" value="HATPase_c_3"/>
    <property type="match status" value="1"/>
</dbReference>
<reference evidence="2" key="1">
    <citation type="submission" date="2019-02" db="EMBL/GenBank/DDBJ databases">
        <authorList>
            <person name="Gruber-Vodicka R. H."/>
            <person name="Seah K. B. B."/>
        </authorList>
    </citation>
    <scope>NUCLEOTIDE SEQUENCE</scope>
    <source>
        <strain evidence="2">BECK_BZ106</strain>
    </source>
</reference>
<dbReference type="InterPro" id="IPR036890">
    <property type="entry name" value="HATPase_C_sf"/>
</dbReference>
<proteinExistence type="predicted"/>
<dbReference type="Pfam" id="PF04471">
    <property type="entry name" value="Mrr_cat"/>
    <property type="match status" value="1"/>
</dbReference>
<accession>A0A450SYH3</accession>
<name>A0A450SYH3_9GAMM</name>
<dbReference type="AlphaFoldDB" id="A0A450SYH3"/>
<dbReference type="SUPFAM" id="SSF55874">
    <property type="entry name" value="ATPase domain of HSP90 chaperone/DNA topoisomerase II/histidine kinase"/>
    <property type="match status" value="1"/>
</dbReference>
<keyword evidence="2" id="KW-0540">Nuclease</keyword>
<feature type="domain" description="Restriction endonuclease type IV Mrr" evidence="1">
    <location>
        <begin position="589"/>
        <end position="712"/>
    </location>
</feature>
<dbReference type="EMBL" id="CAADFD010000046">
    <property type="protein sequence ID" value="VFJ59223.1"/>
    <property type="molecule type" value="Genomic_DNA"/>
</dbReference>
<dbReference type="InterPro" id="IPR007560">
    <property type="entry name" value="Restrct_endonuc_IV_Mrr"/>
</dbReference>
<gene>
    <name evidence="2" type="ORF">BECKFW1821B_GA0114236_104620</name>
</gene>
<keyword evidence="2" id="KW-0378">Hydrolase</keyword>
<dbReference type="GO" id="GO:0004519">
    <property type="term" value="F:endonuclease activity"/>
    <property type="evidence" value="ECO:0007669"/>
    <property type="project" value="UniProtKB-KW"/>
</dbReference>
<keyword evidence="2" id="KW-0255">Endonuclease</keyword>
<dbReference type="Gene3D" id="3.30.565.10">
    <property type="entry name" value="Histidine kinase-like ATPase, C-terminal domain"/>
    <property type="match status" value="1"/>
</dbReference>
<evidence type="ECO:0000259" key="1">
    <source>
        <dbReference type="Pfam" id="PF04471"/>
    </source>
</evidence>
<protein>
    <submittedName>
        <fullName evidence="2">Restriction endonuclease</fullName>
    </submittedName>
</protein>
<sequence length="851" mass="95841">MNSTPANLFETTGKETDQIDVRISHRIIQLFSEGLYSSPNKAMEELVSNSFDAGAENVHIILSPDLRDSDATIVVIDDGEGMSPDGLRKHWVIGESIRRKTNGSSRRKPIGKFGIGKLSTYVLAEKLTHICKSGDSYYAATMDYSKLTASSGERSQGVFDEEKVPIPLRTLTEQEAREVVQLWIKGTKAGYRALRLFGEDVSQSWTMAILSGLKDMGKKISLGRLRWVLQTAMPQRSDFQLFLDGEPITPPEIDPPQAKLVIGKDVIRMPKPCPEGLMEREDETELDDSVHRYGVYHDELLGRITGYIEIFEDELDRGKDKFGQSSGFFVYVHGRQVNVDDPGFGIERNLLRHGTFSRFRMIVHMDSLDEALRSSRESFQQGELYKTAQNFLRAGFNFARTKLVEYERSQTPAALISQRIGSAPASMTRRPLMVLAQMVMEKRATPFYLRLPSDLTDTERTEFLETFKQRSEESEGLLRATELVPLDSRDGLAILDVRQGKLQINSSHPFVAAFQEFFSRSKLSLPLEMLVMSEVLMEAHLYHMGLDEKQIRDVLGKRDELLRQLVKTSARRTAGMIAEALKDARDDENKLEEEMRAAFEAMGFANVIRIGGKGEPDGVAEAHLSAAQDGTVRRYKVGLEAKSGGKVSAKRLGVSGIERHMKKHDCDHHLVIGNGFATADEESSASVEEINTYRGETGKTITLMEIDDLARLVRIASSKRIGGLSRLRELFRNCVTPEESKQWIDDLAAEKTDNWPYKEILETIWERAEKRPDTSVEYSAVMTALEYCNPPVIISRTDLIDCCKAMQVMAKDVLFAGDNTVEIDRRPDLILEDIRAAIDEYPEEERGTIKI</sequence>
<organism evidence="2">
    <name type="scientific">Candidatus Kentrum sp. FW</name>
    <dbReference type="NCBI Taxonomy" id="2126338"/>
    <lineage>
        <taxon>Bacteria</taxon>
        <taxon>Pseudomonadati</taxon>
        <taxon>Pseudomonadota</taxon>
        <taxon>Gammaproteobacteria</taxon>
        <taxon>Candidatus Kentrum</taxon>
    </lineage>
</organism>